<keyword evidence="1" id="KW-0175">Coiled coil</keyword>
<organism evidence="3 4">
    <name type="scientific">Vespula pensylvanica</name>
    <name type="common">Western yellow jacket</name>
    <name type="synonym">Wasp</name>
    <dbReference type="NCBI Taxonomy" id="30213"/>
    <lineage>
        <taxon>Eukaryota</taxon>
        <taxon>Metazoa</taxon>
        <taxon>Ecdysozoa</taxon>
        <taxon>Arthropoda</taxon>
        <taxon>Hexapoda</taxon>
        <taxon>Insecta</taxon>
        <taxon>Pterygota</taxon>
        <taxon>Neoptera</taxon>
        <taxon>Endopterygota</taxon>
        <taxon>Hymenoptera</taxon>
        <taxon>Apocrita</taxon>
        <taxon>Aculeata</taxon>
        <taxon>Vespoidea</taxon>
        <taxon>Vespidae</taxon>
        <taxon>Vespinae</taxon>
        <taxon>Vespula</taxon>
    </lineage>
</organism>
<dbReference type="GO" id="GO:0007099">
    <property type="term" value="P:centriole replication"/>
    <property type="evidence" value="ECO:0007669"/>
    <property type="project" value="TreeGrafter"/>
</dbReference>
<accession>A0A834KA79</accession>
<evidence type="ECO:0000256" key="2">
    <source>
        <dbReference type="SAM" id="MobiDB-lite"/>
    </source>
</evidence>
<evidence type="ECO:0000313" key="3">
    <source>
        <dbReference type="EMBL" id="KAF7402041.1"/>
    </source>
</evidence>
<feature type="coiled-coil region" evidence="1">
    <location>
        <begin position="723"/>
        <end position="894"/>
    </location>
</feature>
<dbReference type="PANTHER" id="PTHR10337">
    <property type="entry name" value="SHC TRANSFORMING PROTEIN"/>
    <property type="match status" value="1"/>
</dbReference>
<dbReference type="Proteomes" id="UP000600918">
    <property type="component" value="Unassembled WGS sequence"/>
</dbReference>
<proteinExistence type="predicted"/>
<dbReference type="GO" id="GO:0005813">
    <property type="term" value="C:centrosome"/>
    <property type="evidence" value="ECO:0007669"/>
    <property type="project" value="TreeGrafter"/>
</dbReference>
<dbReference type="EMBL" id="JACSDY010000017">
    <property type="protein sequence ID" value="KAF7402041.1"/>
    <property type="molecule type" value="Genomic_DNA"/>
</dbReference>
<feature type="coiled-coil region" evidence="1">
    <location>
        <begin position="1209"/>
        <end position="1243"/>
    </location>
</feature>
<reference evidence="3" key="1">
    <citation type="journal article" date="2020" name="G3 (Bethesda)">
        <title>High-Quality Assemblies for Three Invasive Social Wasps from the &lt;i&gt;Vespula&lt;/i&gt; Genus.</title>
        <authorList>
            <person name="Harrop T.W.R."/>
            <person name="Guhlin J."/>
            <person name="McLaughlin G.M."/>
            <person name="Permina E."/>
            <person name="Stockwell P."/>
            <person name="Gilligan J."/>
            <person name="Le Lec M.F."/>
            <person name="Gruber M.A.M."/>
            <person name="Quinn O."/>
            <person name="Lovegrove M."/>
            <person name="Duncan E.J."/>
            <person name="Remnant E.J."/>
            <person name="Van Eeckhoven J."/>
            <person name="Graham B."/>
            <person name="Knapp R.A."/>
            <person name="Langford K.W."/>
            <person name="Kronenberg Z."/>
            <person name="Press M.O."/>
            <person name="Eacker S.M."/>
            <person name="Wilson-Rankin E.E."/>
            <person name="Purcell J."/>
            <person name="Lester P.J."/>
            <person name="Dearden P.K."/>
        </authorList>
    </citation>
    <scope>NUCLEOTIDE SEQUENCE</scope>
    <source>
        <strain evidence="3">Volc-1</strain>
    </source>
</reference>
<feature type="coiled-coil region" evidence="1">
    <location>
        <begin position="1269"/>
        <end position="1303"/>
    </location>
</feature>
<evidence type="ECO:0008006" key="5">
    <source>
        <dbReference type="Google" id="ProtNLM"/>
    </source>
</evidence>
<dbReference type="PANTHER" id="PTHR10337:SF6">
    <property type="entry name" value="CENTROSOMAL PROTEIN OF 152 KDA"/>
    <property type="match status" value="1"/>
</dbReference>
<sequence>MEGPGISLFQGSESLQLNTSKQRLEEDEEQEDLKRRNEEINDLLTNAFDDLENDEDDDDDISSANSSHYQRSAKENEHTNMTKQRLPFKTQTTAQLCNDFGTYDHVDNSVNYNHDTMKNYRTESDIGLSTFDVQRDVSLYGQTPTPHKNKKPIEADMETSYELARLPNSSSCPRDMESHAEDGYTFNENYLYNYETPSNHYNNHGKHYSNNGYIENYGNNVQCKQIHEFGGGDNVTSEEINHCFKINPNGKMLDDNMIYKTTEYSSKEQLEVLYSVRMKEIKRLTEELQQLQQQKETEMDQFSRKVVLLQAEVERSNISRNQAQHALIDAKAEIMDLQGQMASLKEKNAVLETTNQNMAEELAIAKDSVVDLQQKVTVLERVHALQSSDKTHEKFLKQAQEKHAVEIRNMQTQIDVLTDKLNTKPLSEDIGNYDLWASLFSFTEASYTALEHKLADIRRAHEALILEKGDTTNRLAQALEKSQAQCRNLMATNNDQQILQLQAQIKILSQEKEDMLKNIQDLQNKLEVAKNETAQYDSLATTLEEESDSIRQMKLGDFHNRSRLKPSDDITNKLRGELQRCLAGQTVKRKEITRLENTLSQKEKELAKANVVADSCRQETARYAKRVSELEQELKLLLTDQALKANAQIQKLSGHLNDVKKQYEILKEEKLNLEQKLEEAEAITQETLKKLHQESTNMQEKEVIEEYNKEYLEIHAKAVERVREEAKMDIVQLTVQLEQTQKELDHVKELYIDVCGTKEQLINEHKEEIRTLKEKYASLDEHQKDIEKLEYELETQKKFIDKLIKECETYKNKIMELQKDLATEKRKKEEYTKKIHQEIERAKEEALKELRNAHPNQQISVLLPDHCSEHLQRINQLEEDNLRLEEKCQAAVEYQTELDDTRLKIAQVEISQESWKKKYDNAIMERNELFTRISSLDSQLSVLNKKLKRDDSDEVKLKITRVQIENEGLKSRCETLLSEKNIFRDKITQLELELSEEKRIVQSFENKTKNDVSFVNTKRELEKELYQYKELVKKLSNQLDGLKGKEKECDNLQKRIKRLEEDLQENEKRLRKINDLEKITEERDQLLEKLNNQAKRFEECLKNQRQLSAELNLSPRTLEEETDLQKIREVVIKEVREEMEQKVIQELRAMEEQYREKRKEFEERYKVTLLQKEQEMKTLKHSIISEKETIFSSFKAKEQFVSKFIENKLKTYHEELLARQLQIERLEERLKRNESDIEEEKNLMAQVMTTWAAEIKDIKAKEVSMKDDIQKLREIEESLRIENNALKEKEKEIKDNVDMLKLKYQAARKSAHNYKEHAEKKENFFLSECKRIEEGYKKAMTQVQKRHDEVISDYKKEIITKFKELECQHRKRIEQMENTKI</sequence>
<feature type="coiled-coil region" evidence="1">
    <location>
        <begin position="973"/>
        <end position="1107"/>
    </location>
</feature>
<gene>
    <name evidence="3" type="ORF">H0235_015377</name>
</gene>
<feature type="coiled-coil region" evidence="1">
    <location>
        <begin position="498"/>
        <end position="546"/>
    </location>
</feature>
<feature type="compositionally biased region" description="Polar residues" evidence="2">
    <location>
        <begin position="9"/>
        <end position="20"/>
    </location>
</feature>
<name>A0A834KA79_VESPE</name>
<evidence type="ECO:0000256" key="1">
    <source>
        <dbReference type="SAM" id="Coils"/>
    </source>
</evidence>
<keyword evidence="4" id="KW-1185">Reference proteome</keyword>
<evidence type="ECO:0000313" key="4">
    <source>
        <dbReference type="Proteomes" id="UP000600918"/>
    </source>
</evidence>
<feature type="compositionally biased region" description="Acidic residues" evidence="2">
    <location>
        <begin position="49"/>
        <end position="61"/>
    </location>
</feature>
<dbReference type="InterPro" id="IPR051235">
    <property type="entry name" value="CEP152/SHC-Transforming"/>
</dbReference>
<comment type="caution">
    <text evidence="3">The sequence shown here is derived from an EMBL/GenBank/DDBJ whole genome shotgun (WGS) entry which is preliminary data.</text>
</comment>
<feature type="coiled-coil region" evidence="1">
    <location>
        <begin position="1136"/>
        <end position="1164"/>
    </location>
</feature>
<protein>
    <recommendedName>
        <fullName evidence="5">Centrosomal protein of 152 kDa</fullName>
    </recommendedName>
</protein>
<feature type="coiled-coil region" evidence="1">
    <location>
        <begin position="274"/>
        <end position="375"/>
    </location>
</feature>
<feature type="coiled-coil region" evidence="1">
    <location>
        <begin position="585"/>
        <end position="694"/>
    </location>
</feature>
<feature type="region of interest" description="Disordered" evidence="2">
    <location>
        <begin position="1"/>
        <end position="86"/>
    </location>
</feature>